<protein>
    <recommendedName>
        <fullName evidence="9">BZIP domain-containing protein</fullName>
    </recommendedName>
</protein>
<dbReference type="SUPFAM" id="SSF57959">
    <property type="entry name" value="Leucine zipper domain"/>
    <property type="match status" value="1"/>
</dbReference>
<dbReference type="InterPro" id="IPR046347">
    <property type="entry name" value="bZIP_sf"/>
</dbReference>
<sequence>MKRVFSVEDISDHHWSPPPQPTKLRDESESEWDFQRFLQDIGSDSSSSTAKNVVGIRYHGSRKTTSSSIGDGGCGGGASNIPVDSAEYQAFPKSRIDSACAAISLFRASFLKPEDSPAGVDYGSQTSVAPNLPTHVRSEVVGYDLSRSQDSDAYKLLGISSLRAIPNVSDLPDKPTTSGSSRDLSKDDENESETQMTENMHHVDAKRARRMLSNRESARLLKRRKQARLTKLEKQVSQLLVENSLLLKRLKGINQRYNEAAVDNRVLKADVDTLMVKVQMAEETVKRITGLSPMFHSMPSVSITSMPSFEGSHSETLTDVAIPVQDNLNIILYQPPNNNAGQTGNNMGRTASLRSLELLQQRSCWGISSCAAQSKGEKK</sequence>
<dbReference type="PANTHER" id="PTHR46408">
    <property type="entry name" value="BASIC LEUCINE ZIPPER 63"/>
    <property type="match status" value="1"/>
</dbReference>
<accession>A0AAV8SYP3</accession>
<evidence type="ECO:0000256" key="4">
    <source>
        <dbReference type="ARBA" id="ARBA00023125"/>
    </source>
</evidence>
<dbReference type="GO" id="GO:0005634">
    <property type="term" value="C:nucleus"/>
    <property type="evidence" value="ECO:0007669"/>
    <property type="project" value="UniProtKB-SubCell"/>
</dbReference>
<comment type="subcellular location">
    <subcellularLocation>
        <location evidence="1">Nucleus</location>
    </subcellularLocation>
</comment>
<dbReference type="SMART" id="SM00338">
    <property type="entry name" value="BRLZ"/>
    <property type="match status" value="1"/>
</dbReference>
<dbReference type="CDD" id="cd14702">
    <property type="entry name" value="bZIP_plant_GBF1"/>
    <property type="match status" value="1"/>
</dbReference>
<dbReference type="InterPro" id="IPR045314">
    <property type="entry name" value="bZIP_plant_GBF1"/>
</dbReference>
<dbReference type="GO" id="GO:0003677">
    <property type="term" value="F:DNA binding"/>
    <property type="evidence" value="ECO:0007669"/>
    <property type="project" value="UniProtKB-KW"/>
</dbReference>
<dbReference type="EMBL" id="JAIWQS010000007">
    <property type="protein sequence ID" value="KAJ8759433.1"/>
    <property type="molecule type" value="Genomic_DNA"/>
</dbReference>
<evidence type="ECO:0000256" key="6">
    <source>
        <dbReference type="ARBA" id="ARBA00023242"/>
    </source>
</evidence>
<feature type="region of interest" description="Disordered" evidence="8">
    <location>
        <begin position="1"/>
        <end position="28"/>
    </location>
</feature>
<evidence type="ECO:0000256" key="1">
    <source>
        <dbReference type="ARBA" id="ARBA00004123"/>
    </source>
</evidence>
<comment type="caution">
    <text evidence="10">The sequence shown here is derived from an EMBL/GenBank/DDBJ whole genome shotgun (WGS) entry which is preliminary data.</text>
</comment>
<keyword evidence="4" id="KW-0238">DNA-binding</keyword>
<keyword evidence="5" id="KW-0804">Transcription</keyword>
<feature type="region of interest" description="Disordered" evidence="8">
    <location>
        <begin position="167"/>
        <end position="211"/>
    </location>
</feature>
<evidence type="ECO:0000256" key="2">
    <source>
        <dbReference type="ARBA" id="ARBA00007163"/>
    </source>
</evidence>
<keyword evidence="7" id="KW-0175">Coiled coil</keyword>
<feature type="domain" description="BZIP" evidence="9">
    <location>
        <begin position="204"/>
        <end position="259"/>
    </location>
</feature>
<dbReference type="Pfam" id="PF12498">
    <property type="entry name" value="bZIP_C"/>
    <property type="match status" value="1"/>
</dbReference>
<dbReference type="Proteomes" id="UP001159364">
    <property type="component" value="Linkage Group LG07"/>
</dbReference>
<keyword evidence="3" id="KW-0805">Transcription regulation</keyword>
<evidence type="ECO:0000256" key="7">
    <source>
        <dbReference type="SAM" id="Coils"/>
    </source>
</evidence>
<evidence type="ECO:0000313" key="11">
    <source>
        <dbReference type="Proteomes" id="UP001159364"/>
    </source>
</evidence>
<dbReference type="GO" id="GO:0003700">
    <property type="term" value="F:DNA-binding transcription factor activity"/>
    <property type="evidence" value="ECO:0007669"/>
    <property type="project" value="InterPro"/>
</dbReference>
<keyword evidence="11" id="KW-1185">Reference proteome</keyword>
<dbReference type="InterPro" id="IPR020983">
    <property type="entry name" value="Basic_leucine-zipper_C"/>
</dbReference>
<dbReference type="AlphaFoldDB" id="A0AAV8SYP3"/>
<keyword evidence="6" id="KW-0539">Nucleus</keyword>
<evidence type="ECO:0000256" key="8">
    <source>
        <dbReference type="SAM" id="MobiDB-lite"/>
    </source>
</evidence>
<gene>
    <name evidence="10" type="ORF">K2173_006964</name>
</gene>
<evidence type="ECO:0000313" key="10">
    <source>
        <dbReference type="EMBL" id="KAJ8759433.1"/>
    </source>
</evidence>
<dbReference type="Gene3D" id="1.20.5.170">
    <property type="match status" value="1"/>
</dbReference>
<dbReference type="InterPro" id="IPR004827">
    <property type="entry name" value="bZIP"/>
</dbReference>
<comment type="similarity">
    <text evidence="2">Belongs to the bZIP family.</text>
</comment>
<organism evidence="10 11">
    <name type="scientific">Erythroxylum novogranatense</name>
    <dbReference type="NCBI Taxonomy" id="1862640"/>
    <lineage>
        <taxon>Eukaryota</taxon>
        <taxon>Viridiplantae</taxon>
        <taxon>Streptophyta</taxon>
        <taxon>Embryophyta</taxon>
        <taxon>Tracheophyta</taxon>
        <taxon>Spermatophyta</taxon>
        <taxon>Magnoliopsida</taxon>
        <taxon>eudicotyledons</taxon>
        <taxon>Gunneridae</taxon>
        <taxon>Pentapetalae</taxon>
        <taxon>rosids</taxon>
        <taxon>fabids</taxon>
        <taxon>Malpighiales</taxon>
        <taxon>Erythroxylaceae</taxon>
        <taxon>Erythroxylum</taxon>
    </lineage>
</organism>
<dbReference type="PANTHER" id="PTHR46408:SF10">
    <property type="entry name" value="BASIC LEUCINE ZIPPER 63"/>
    <property type="match status" value="1"/>
</dbReference>
<evidence type="ECO:0000256" key="5">
    <source>
        <dbReference type="ARBA" id="ARBA00023163"/>
    </source>
</evidence>
<evidence type="ECO:0000256" key="3">
    <source>
        <dbReference type="ARBA" id="ARBA00023015"/>
    </source>
</evidence>
<evidence type="ECO:0000259" key="9">
    <source>
        <dbReference type="PROSITE" id="PS50217"/>
    </source>
</evidence>
<name>A0AAV8SYP3_9ROSI</name>
<feature type="coiled-coil region" evidence="7">
    <location>
        <begin position="215"/>
        <end position="249"/>
    </location>
</feature>
<reference evidence="10 11" key="1">
    <citation type="submission" date="2021-09" db="EMBL/GenBank/DDBJ databases">
        <title>Genomic insights and catalytic innovation underlie evolution of tropane alkaloids biosynthesis.</title>
        <authorList>
            <person name="Wang Y.-J."/>
            <person name="Tian T."/>
            <person name="Huang J.-P."/>
            <person name="Huang S.-X."/>
        </authorList>
    </citation>
    <scope>NUCLEOTIDE SEQUENCE [LARGE SCALE GENOMIC DNA]</scope>
    <source>
        <strain evidence="10">KIB-2018</strain>
        <tissue evidence="10">Leaf</tissue>
    </source>
</reference>
<dbReference type="Pfam" id="PF00170">
    <property type="entry name" value="bZIP_1"/>
    <property type="match status" value="1"/>
</dbReference>
<proteinExistence type="inferred from homology"/>
<dbReference type="PROSITE" id="PS50217">
    <property type="entry name" value="BZIP"/>
    <property type="match status" value="1"/>
</dbReference>